<proteinExistence type="predicted"/>
<dbReference type="Proteomes" id="UP000799750">
    <property type="component" value="Unassembled WGS sequence"/>
</dbReference>
<evidence type="ECO:0000313" key="2">
    <source>
        <dbReference type="Proteomes" id="UP000799750"/>
    </source>
</evidence>
<accession>A0A6A6QUH7</accession>
<name>A0A6A6QUH7_9PEZI</name>
<dbReference type="AlphaFoldDB" id="A0A6A6QUH7"/>
<sequence>MVMRHSKDDEDRDLRREAKRQGIEFNSVKYNPITVNDVPTAHKNKFAVIQSLGRISYANYGFVPNGNTPDKPWELENKRRAWRLMQFAARCRRENRNESGWRYEIEQRLFERFDIEVACKTCRGRLWRSEMEVDPNSSNSRTSSLRDRQQKRQACACNATGRIDEYSALDSGLSELFSFRTEEPCLAHDSFTPSPTKRPDRIHGLQRTKNFDQILQSPYAHDDPPLQAPRLLDDFVKTTMNPDNGGSPLLFPFLISEAKREKGAKNFGQMETQTSFPIKHALQLQYELWRYPGNTMDVPGGPLVWFLANRGEDWRVYAGHIQEREGRPKYVINYLWGGSITGIDDTLQLILIVDFIVDWARDAFRPNILRQLRTLTAANYTAANYTDTMTIDPDVYSLQGEIQPWMEGQDIDPEELLGVPVAADAASESEDTSDLLHRFRTKTGVVKDARQIQSRLRGLVITRDNLETILQTFENPNAATRFVRGVISLLSRRCVALESEDVLDAVESQWTGHTRFRLNRMNQKPKVFVQFRISYYINPVWEQVRELTYLAATDDARELLLQQAGYRGIIRRSPFSPPECCTSDLLFVFDRLRQRSVRHDFVASLSRRTYMIAVAKPQNVRALDRDGVLHEFELSRVTFKLDEDKASPGVVMQGTVHTIYEKYRIGNREPSEPFLRASTGLDSEGRALWRAWKDGDRLPSCEKHLSKILVYADTPDLDYFPDGSRQNYCLYIMDGRVDQVDDFAVASKLIWTLFKDEIYSTVRKSKVPRNSRNYQDNRPDFVFSMDLLKLSGDIIRKDLFGWIRATAGSEPSGTIDQVRALKTWYVSKAAMLALRSSADASGVCTVHTPSA</sequence>
<organism evidence="1 2">
    <name type="scientific">Lophium mytilinum</name>
    <dbReference type="NCBI Taxonomy" id="390894"/>
    <lineage>
        <taxon>Eukaryota</taxon>
        <taxon>Fungi</taxon>
        <taxon>Dikarya</taxon>
        <taxon>Ascomycota</taxon>
        <taxon>Pezizomycotina</taxon>
        <taxon>Dothideomycetes</taxon>
        <taxon>Pleosporomycetidae</taxon>
        <taxon>Mytilinidiales</taxon>
        <taxon>Mytilinidiaceae</taxon>
        <taxon>Lophium</taxon>
    </lineage>
</organism>
<gene>
    <name evidence="1" type="ORF">BU16DRAFT_561664</name>
</gene>
<evidence type="ECO:0000313" key="1">
    <source>
        <dbReference type="EMBL" id="KAF2495383.1"/>
    </source>
</evidence>
<protein>
    <submittedName>
        <fullName evidence="1">Uncharacterized protein</fullName>
    </submittedName>
</protein>
<keyword evidence="2" id="KW-1185">Reference proteome</keyword>
<dbReference type="EMBL" id="MU004189">
    <property type="protein sequence ID" value="KAF2495383.1"/>
    <property type="molecule type" value="Genomic_DNA"/>
</dbReference>
<dbReference type="OrthoDB" id="3538597at2759"/>
<reference evidence="1" key="1">
    <citation type="journal article" date="2020" name="Stud. Mycol.">
        <title>101 Dothideomycetes genomes: a test case for predicting lifestyles and emergence of pathogens.</title>
        <authorList>
            <person name="Haridas S."/>
            <person name="Albert R."/>
            <person name="Binder M."/>
            <person name="Bloem J."/>
            <person name="Labutti K."/>
            <person name="Salamov A."/>
            <person name="Andreopoulos B."/>
            <person name="Baker S."/>
            <person name="Barry K."/>
            <person name="Bills G."/>
            <person name="Bluhm B."/>
            <person name="Cannon C."/>
            <person name="Castanera R."/>
            <person name="Culley D."/>
            <person name="Daum C."/>
            <person name="Ezra D."/>
            <person name="Gonzalez J."/>
            <person name="Henrissat B."/>
            <person name="Kuo A."/>
            <person name="Liang C."/>
            <person name="Lipzen A."/>
            <person name="Lutzoni F."/>
            <person name="Magnuson J."/>
            <person name="Mondo S."/>
            <person name="Nolan M."/>
            <person name="Ohm R."/>
            <person name="Pangilinan J."/>
            <person name="Park H.-J."/>
            <person name="Ramirez L."/>
            <person name="Alfaro M."/>
            <person name="Sun H."/>
            <person name="Tritt A."/>
            <person name="Yoshinaga Y."/>
            <person name="Zwiers L.-H."/>
            <person name="Turgeon B."/>
            <person name="Goodwin S."/>
            <person name="Spatafora J."/>
            <person name="Crous P."/>
            <person name="Grigoriev I."/>
        </authorList>
    </citation>
    <scope>NUCLEOTIDE SEQUENCE</scope>
    <source>
        <strain evidence="1">CBS 269.34</strain>
    </source>
</reference>